<sequence length="60" mass="6837">MIVYGALNTYCLPAWSFSLAQELREAANTNSDAAVADRMANMVLNDEWQFNMRDDHRQLG</sequence>
<dbReference type="AlphaFoldDB" id="A0A915JA10"/>
<organism evidence="1 2">
    <name type="scientific">Romanomermis culicivorax</name>
    <name type="common">Nematode worm</name>
    <dbReference type="NCBI Taxonomy" id="13658"/>
    <lineage>
        <taxon>Eukaryota</taxon>
        <taxon>Metazoa</taxon>
        <taxon>Ecdysozoa</taxon>
        <taxon>Nematoda</taxon>
        <taxon>Enoplea</taxon>
        <taxon>Dorylaimia</taxon>
        <taxon>Mermithida</taxon>
        <taxon>Mermithoidea</taxon>
        <taxon>Mermithidae</taxon>
        <taxon>Romanomermis</taxon>
    </lineage>
</organism>
<proteinExistence type="predicted"/>
<accession>A0A915JA10</accession>
<protein>
    <submittedName>
        <fullName evidence="2">Uncharacterized protein</fullName>
    </submittedName>
</protein>
<reference evidence="2" key="1">
    <citation type="submission" date="2022-11" db="UniProtKB">
        <authorList>
            <consortium name="WormBaseParasite"/>
        </authorList>
    </citation>
    <scope>IDENTIFICATION</scope>
</reference>
<name>A0A915JA10_ROMCU</name>
<dbReference type="Proteomes" id="UP000887565">
    <property type="component" value="Unplaced"/>
</dbReference>
<evidence type="ECO:0000313" key="1">
    <source>
        <dbReference type="Proteomes" id="UP000887565"/>
    </source>
</evidence>
<keyword evidence="1" id="KW-1185">Reference proteome</keyword>
<evidence type="ECO:0000313" key="2">
    <source>
        <dbReference type="WBParaSite" id="nRc.2.0.1.t23328-RA"/>
    </source>
</evidence>
<dbReference type="WBParaSite" id="nRc.2.0.1.t23328-RA">
    <property type="protein sequence ID" value="nRc.2.0.1.t23328-RA"/>
    <property type="gene ID" value="nRc.2.0.1.g23328"/>
</dbReference>